<dbReference type="Pfam" id="PF01565">
    <property type="entry name" value="FAD_binding_4"/>
    <property type="match status" value="1"/>
</dbReference>
<protein>
    <recommendedName>
        <fullName evidence="3">cytokinin dehydrogenase</fullName>
        <ecNumber evidence="3">1.5.99.12</ecNumber>
    </recommendedName>
</protein>
<dbReference type="InterPro" id="IPR016167">
    <property type="entry name" value="FAD-bd_PCMH_sub1"/>
</dbReference>
<dbReference type="SUPFAM" id="SSF56176">
    <property type="entry name" value="FAD-binding/transporter-associated domain-like"/>
    <property type="match status" value="1"/>
</dbReference>
<evidence type="ECO:0000256" key="4">
    <source>
        <dbReference type="ARBA" id="ARBA00022630"/>
    </source>
</evidence>
<dbReference type="GO" id="GO:0071949">
    <property type="term" value="F:FAD binding"/>
    <property type="evidence" value="ECO:0007669"/>
    <property type="project" value="InterPro"/>
</dbReference>
<dbReference type="Pfam" id="PF09265">
    <property type="entry name" value="Cytokin-bind"/>
    <property type="match status" value="1"/>
</dbReference>
<dbReference type="OMA" id="IMIFAEC"/>
<keyword evidence="10" id="KW-1185">Reference proteome</keyword>
<dbReference type="Gene3D" id="3.30.43.10">
    <property type="entry name" value="Uridine Diphospho-n-acetylenolpyruvylglucosamine Reductase, domain 2"/>
    <property type="match status" value="1"/>
</dbReference>
<feature type="chain" id="PRO_5003121965" description="cytokinin dehydrogenase" evidence="7">
    <location>
        <begin position="20"/>
        <end position="539"/>
    </location>
</feature>
<dbReference type="Gramene" id="EFJ25899">
    <property type="protein sequence ID" value="EFJ25899"/>
    <property type="gene ID" value="SELMODRAFT_98722"/>
</dbReference>
<feature type="signal peptide" evidence="7">
    <location>
        <begin position="1"/>
        <end position="19"/>
    </location>
</feature>
<evidence type="ECO:0000313" key="9">
    <source>
        <dbReference type="EMBL" id="EFJ25899.1"/>
    </source>
</evidence>
<keyword evidence="7" id="KW-0732">Signal</keyword>
<sequence length="539" mass="58961">MLILSWGQILALLLLFVRTAIVGLANSSCSGSPLSAQDCAALSSLSLHGHITFATATSPASSSDFGRIHRRLPHAILYPSSVRDIASLVRAVHDTSSPLRIAARGAGHSVAGQAQAGDGVVIEMGSLRGIKVSEGKPGEQPYVEAMGGELWIDVVRESLKYGLAPRSLTDYLFLSVGGTLSNAGVSGQAFRYGPQISNVLELEVVTGNGEIVRCSPVDHADLFFAVLGGLGQFGIITKAKINLERAPQKVKWIRALYSDFKAFTRDQELLIARPKHSPNSFDYVEGSVIVNNNHPSNEYKPIPFHGQTLNASLIPPSAGPVLYCLELTKNYDEDESATIDETVSSLLAPLGHVPSLVFSKDASYFEFLNRVHDGEIRLRKKGLWDVPHPWMNLLVPKSKIEEFDALVFREILRKGINGPLLVYPLDKMKWDSRTSVVMPDENIFYLVGMLRYATPSGVPSVSSLVDQNKEILRVCKSAGIHLKQYIPQLSSEEEWREHYGSSWSLFLRRKLAYDPKAILAPGQNIFAPSSSSLKLSSAL</sequence>
<dbReference type="PROSITE" id="PS51387">
    <property type="entry name" value="FAD_PCMH"/>
    <property type="match status" value="1"/>
</dbReference>
<dbReference type="OrthoDB" id="415825at2759"/>
<evidence type="ECO:0000256" key="3">
    <source>
        <dbReference type="ARBA" id="ARBA00011928"/>
    </source>
</evidence>
<evidence type="ECO:0000259" key="8">
    <source>
        <dbReference type="PROSITE" id="PS51387"/>
    </source>
</evidence>
<dbReference type="InterPro" id="IPR016164">
    <property type="entry name" value="FAD-linked_Oxase-like_C"/>
</dbReference>
<proteinExistence type="inferred from homology"/>
<keyword evidence="5" id="KW-0274">FAD</keyword>
<keyword evidence="4" id="KW-0285">Flavoprotein</keyword>
<dbReference type="KEGG" id="smo:SELMODRAFT_98722"/>
<dbReference type="InterPro" id="IPR050432">
    <property type="entry name" value="FAD-linked_Oxidoreductases_BP"/>
</dbReference>
<dbReference type="GO" id="GO:0019139">
    <property type="term" value="F:cytokinin dehydrogenase activity"/>
    <property type="evidence" value="ECO:0007669"/>
    <property type="project" value="UniProtKB-EC"/>
</dbReference>
<organism evidence="10">
    <name type="scientific">Selaginella moellendorffii</name>
    <name type="common">Spikemoss</name>
    <dbReference type="NCBI Taxonomy" id="88036"/>
    <lineage>
        <taxon>Eukaryota</taxon>
        <taxon>Viridiplantae</taxon>
        <taxon>Streptophyta</taxon>
        <taxon>Embryophyta</taxon>
        <taxon>Tracheophyta</taxon>
        <taxon>Lycopodiopsida</taxon>
        <taxon>Selaginellales</taxon>
        <taxon>Selaginellaceae</taxon>
        <taxon>Selaginella</taxon>
    </lineage>
</organism>
<accession>D8RNN8</accession>
<evidence type="ECO:0000256" key="1">
    <source>
        <dbReference type="ARBA" id="ARBA00001974"/>
    </source>
</evidence>
<feature type="domain" description="FAD-binding PCMH-type" evidence="8">
    <location>
        <begin position="69"/>
        <end position="246"/>
    </location>
</feature>
<comment type="similarity">
    <text evidence="2">Belongs to the oxygen-dependent FAD-linked oxidoreductase family.</text>
</comment>
<dbReference type="Gene3D" id="3.40.462.10">
    <property type="entry name" value="FAD-linked oxidases, C-terminal domain"/>
    <property type="match status" value="1"/>
</dbReference>
<dbReference type="Gene3D" id="3.30.465.10">
    <property type="match status" value="1"/>
</dbReference>
<gene>
    <name evidence="9" type="primary">CKX1-1</name>
    <name evidence="9" type="ORF">SELMODRAFT_98722</name>
</gene>
<dbReference type="GO" id="GO:0009690">
    <property type="term" value="P:cytokinin metabolic process"/>
    <property type="evidence" value="ECO:0007669"/>
    <property type="project" value="InterPro"/>
</dbReference>
<evidence type="ECO:0000313" key="10">
    <source>
        <dbReference type="Proteomes" id="UP000001514"/>
    </source>
</evidence>
<reference evidence="9 10" key="1">
    <citation type="journal article" date="2011" name="Science">
        <title>The Selaginella genome identifies genetic changes associated with the evolution of vascular plants.</title>
        <authorList>
            <person name="Banks J.A."/>
            <person name="Nishiyama T."/>
            <person name="Hasebe M."/>
            <person name="Bowman J.L."/>
            <person name="Gribskov M."/>
            <person name="dePamphilis C."/>
            <person name="Albert V.A."/>
            <person name="Aono N."/>
            <person name="Aoyama T."/>
            <person name="Ambrose B.A."/>
            <person name="Ashton N.W."/>
            <person name="Axtell M.J."/>
            <person name="Barker E."/>
            <person name="Barker M.S."/>
            <person name="Bennetzen J.L."/>
            <person name="Bonawitz N.D."/>
            <person name="Chapple C."/>
            <person name="Cheng C."/>
            <person name="Correa L.G."/>
            <person name="Dacre M."/>
            <person name="DeBarry J."/>
            <person name="Dreyer I."/>
            <person name="Elias M."/>
            <person name="Engstrom E.M."/>
            <person name="Estelle M."/>
            <person name="Feng L."/>
            <person name="Finet C."/>
            <person name="Floyd S.K."/>
            <person name="Frommer W.B."/>
            <person name="Fujita T."/>
            <person name="Gramzow L."/>
            <person name="Gutensohn M."/>
            <person name="Harholt J."/>
            <person name="Hattori M."/>
            <person name="Heyl A."/>
            <person name="Hirai T."/>
            <person name="Hiwatashi Y."/>
            <person name="Ishikawa M."/>
            <person name="Iwata M."/>
            <person name="Karol K.G."/>
            <person name="Koehler B."/>
            <person name="Kolukisaoglu U."/>
            <person name="Kubo M."/>
            <person name="Kurata T."/>
            <person name="Lalonde S."/>
            <person name="Li K."/>
            <person name="Li Y."/>
            <person name="Litt A."/>
            <person name="Lyons E."/>
            <person name="Manning G."/>
            <person name="Maruyama T."/>
            <person name="Michael T.P."/>
            <person name="Mikami K."/>
            <person name="Miyazaki S."/>
            <person name="Morinaga S."/>
            <person name="Murata T."/>
            <person name="Mueller-Roeber B."/>
            <person name="Nelson D.R."/>
            <person name="Obara M."/>
            <person name="Oguri Y."/>
            <person name="Olmstead R.G."/>
            <person name="Onodera N."/>
            <person name="Petersen B.L."/>
            <person name="Pils B."/>
            <person name="Prigge M."/>
            <person name="Rensing S.A."/>
            <person name="Riano-Pachon D.M."/>
            <person name="Roberts A.W."/>
            <person name="Sato Y."/>
            <person name="Scheller H.V."/>
            <person name="Schulz B."/>
            <person name="Schulz C."/>
            <person name="Shakirov E.V."/>
            <person name="Shibagaki N."/>
            <person name="Shinohara N."/>
            <person name="Shippen D.E."/>
            <person name="Soerensen I."/>
            <person name="Sotooka R."/>
            <person name="Sugimoto N."/>
            <person name="Sugita M."/>
            <person name="Sumikawa N."/>
            <person name="Tanurdzic M."/>
            <person name="Theissen G."/>
            <person name="Ulvskov P."/>
            <person name="Wakazuki S."/>
            <person name="Weng J.K."/>
            <person name="Willats W.W."/>
            <person name="Wipf D."/>
            <person name="Wolf P.G."/>
            <person name="Yang L."/>
            <person name="Zimmer A.D."/>
            <person name="Zhu Q."/>
            <person name="Mitros T."/>
            <person name="Hellsten U."/>
            <person name="Loque D."/>
            <person name="Otillar R."/>
            <person name="Salamov A."/>
            <person name="Schmutz J."/>
            <person name="Shapiro H."/>
            <person name="Lindquist E."/>
            <person name="Lucas S."/>
            <person name="Rokhsar D."/>
            <person name="Grigoriev I.V."/>
        </authorList>
    </citation>
    <scope>NUCLEOTIDE SEQUENCE [LARGE SCALE GENOMIC DNA]</scope>
</reference>
<dbReference type="Proteomes" id="UP000001514">
    <property type="component" value="Unassembled WGS sequence"/>
</dbReference>
<dbReference type="PANTHER" id="PTHR13878:SF53">
    <property type="entry name" value="CYTOKININ DEHYDROGENASE 6"/>
    <property type="match status" value="1"/>
</dbReference>
<name>D8RNN8_SELML</name>
<dbReference type="HOGENOM" id="CLU_024955_1_0_1"/>
<dbReference type="InterPro" id="IPR016169">
    <property type="entry name" value="FAD-bd_PCMH_sub2"/>
</dbReference>
<dbReference type="InterPro" id="IPR016170">
    <property type="entry name" value="Cytok_DH_C_sf"/>
</dbReference>
<comment type="cofactor">
    <cofactor evidence="1">
        <name>FAD</name>
        <dbReference type="ChEBI" id="CHEBI:57692"/>
    </cofactor>
</comment>
<dbReference type="InterPro" id="IPR015345">
    <property type="entry name" value="Cytokinin_DH_FAD/cytokin-bd"/>
</dbReference>
<dbReference type="GeneID" id="9637003"/>
<evidence type="ECO:0000256" key="5">
    <source>
        <dbReference type="ARBA" id="ARBA00022827"/>
    </source>
</evidence>
<dbReference type="InterPro" id="IPR036318">
    <property type="entry name" value="FAD-bd_PCMH-like_sf"/>
</dbReference>
<keyword evidence="6" id="KW-0560">Oxidoreductase</keyword>
<dbReference type="GO" id="GO:0016491">
    <property type="term" value="F:oxidoreductase activity"/>
    <property type="evidence" value="ECO:0000318"/>
    <property type="project" value="GO_Central"/>
</dbReference>
<dbReference type="InterPro" id="IPR016166">
    <property type="entry name" value="FAD-bd_PCMH"/>
</dbReference>
<dbReference type="InParanoid" id="D8RNN8"/>
<evidence type="ECO:0000256" key="2">
    <source>
        <dbReference type="ARBA" id="ARBA00005466"/>
    </source>
</evidence>
<dbReference type="SUPFAM" id="SSF55103">
    <property type="entry name" value="FAD-linked oxidases, C-terminal domain"/>
    <property type="match status" value="1"/>
</dbReference>
<dbReference type="EMBL" id="GL377585">
    <property type="protein sequence ID" value="EFJ25899.1"/>
    <property type="molecule type" value="Genomic_DNA"/>
</dbReference>
<dbReference type="AlphaFoldDB" id="D8RNN8"/>
<dbReference type="InterPro" id="IPR006094">
    <property type="entry name" value="Oxid_FAD_bind_N"/>
</dbReference>
<evidence type="ECO:0000256" key="7">
    <source>
        <dbReference type="SAM" id="SignalP"/>
    </source>
</evidence>
<dbReference type="PANTHER" id="PTHR13878">
    <property type="entry name" value="GULONOLACTONE OXIDASE"/>
    <property type="match status" value="1"/>
</dbReference>
<dbReference type="STRING" id="88036.D8RNN8"/>
<evidence type="ECO:0000256" key="6">
    <source>
        <dbReference type="ARBA" id="ARBA00023002"/>
    </source>
</evidence>
<dbReference type="eggNOG" id="KOG1231">
    <property type="taxonomic scope" value="Eukaryota"/>
</dbReference>
<dbReference type="EC" id="1.5.99.12" evidence="3"/>